<dbReference type="GO" id="GO:0005829">
    <property type="term" value="C:cytosol"/>
    <property type="evidence" value="ECO:0007669"/>
    <property type="project" value="TreeGrafter"/>
</dbReference>
<dbReference type="Pfam" id="PF00072">
    <property type="entry name" value="Response_reg"/>
    <property type="match status" value="1"/>
</dbReference>
<evidence type="ECO:0000256" key="3">
    <source>
        <dbReference type="PROSITE-ProRule" id="PRU00169"/>
    </source>
</evidence>
<dbReference type="Gene3D" id="3.40.50.2300">
    <property type="match status" value="1"/>
</dbReference>
<name>A0AAV3U555_9ALTE</name>
<dbReference type="PANTHER" id="PTHR48111">
    <property type="entry name" value="REGULATOR OF RPOS"/>
    <property type="match status" value="1"/>
</dbReference>
<dbReference type="InterPro" id="IPR007492">
    <property type="entry name" value="LytTR_DNA-bd_dom"/>
</dbReference>
<keyword evidence="3" id="KW-0597">Phosphoprotein</keyword>
<dbReference type="SMART" id="SM00448">
    <property type="entry name" value="REC"/>
    <property type="match status" value="1"/>
</dbReference>
<accession>A0AAV3U555</accession>
<proteinExistence type="predicted"/>
<comment type="caution">
    <text evidence="6">The sequence shown here is derived from an EMBL/GenBank/DDBJ whole genome shotgun (WGS) entry which is preliminary data.</text>
</comment>
<dbReference type="InterPro" id="IPR011006">
    <property type="entry name" value="CheY-like_superfamily"/>
</dbReference>
<dbReference type="SMART" id="SM00850">
    <property type="entry name" value="LytTR"/>
    <property type="match status" value="1"/>
</dbReference>
<feature type="modified residue" description="4-aspartylphosphate" evidence="3">
    <location>
        <position position="53"/>
    </location>
</feature>
<dbReference type="Gene3D" id="2.40.50.1020">
    <property type="entry name" value="LytTr DNA-binding domain"/>
    <property type="match status" value="1"/>
</dbReference>
<keyword evidence="7" id="KW-1185">Reference proteome</keyword>
<dbReference type="GO" id="GO:0000976">
    <property type="term" value="F:transcription cis-regulatory region binding"/>
    <property type="evidence" value="ECO:0007669"/>
    <property type="project" value="TreeGrafter"/>
</dbReference>
<dbReference type="GO" id="GO:0006355">
    <property type="term" value="P:regulation of DNA-templated transcription"/>
    <property type="evidence" value="ECO:0007669"/>
    <property type="project" value="TreeGrafter"/>
</dbReference>
<evidence type="ECO:0000313" key="6">
    <source>
        <dbReference type="EMBL" id="GAA4948730.1"/>
    </source>
</evidence>
<dbReference type="PROSITE" id="PS50930">
    <property type="entry name" value="HTH_LYTTR"/>
    <property type="match status" value="1"/>
</dbReference>
<evidence type="ECO:0000313" key="7">
    <source>
        <dbReference type="Proteomes" id="UP001409585"/>
    </source>
</evidence>
<dbReference type="Proteomes" id="UP001409585">
    <property type="component" value="Unassembled WGS sequence"/>
</dbReference>
<evidence type="ECO:0000259" key="4">
    <source>
        <dbReference type="PROSITE" id="PS50110"/>
    </source>
</evidence>
<feature type="domain" description="Response regulatory" evidence="4">
    <location>
        <begin position="2"/>
        <end position="116"/>
    </location>
</feature>
<dbReference type="SUPFAM" id="SSF52172">
    <property type="entry name" value="CheY-like"/>
    <property type="match status" value="1"/>
</dbReference>
<gene>
    <name evidence="6" type="primary">algR</name>
    <name evidence="6" type="ORF">GCM10025791_30970</name>
</gene>
<dbReference type="GO" id="GO:0032993">
    <property type="term" value="C:protein-DNA complex"/>
    <property type="evidence" value="ECO:0007669"/>
    <property type="project" value="TreeGrafter"/>
</dbReference>
<evidence type="ECO:0000256" key="1">
    <source>
        <dbReference type="ARBA" id="ARBA00023012"/>
    </source>
</evidence>
<dbReference type="GO" id="GO:0000156">
    <property type="term" value="F:phosphorelay response regulator activity"/>
    <property type="evidence" value="ECO:0007669"/>
    <property type="project" value="TreeGrafter"/>
</dbReference>
<dbReference type="AlphaFoldDB" id="A0AAV3U555"/>
<dbReference type="PROSITE" id="PS50110">
    <property type="entry name" value="RESPONSE_REGULATORY"/>
    <property type="match status" value="1"/>
</dbReference>
<organism evidence="6 7">
    <name type="scientific">Halioxenophilus aromaticivorans</name>
    <dbReference type="NCBI Taxonomy" id="1306992"/>
    <lineage>
        <taxon>Bacteria</taxon>
        <taxon>Pseudomonadati</taxon>
        <taxon>Pseudomonadota</taxon>
        <taxon>Gammaproteobacteria</taxon>
        <taxon>Alteromonadales</taxon>
        <taxon>Alteromonadaceae</taxon>
        <taxon>Halioxenophilus</taxon>
    </lineage>
</organism>
<sequence>MDILLVDDEPLARQRLKKLLEDLPAHRLVGEATTGEEALTMVQSQDPDLVLLDIRMPGPDGMEVARTIGEMEDPPAIIFCSAYDEYALDAFGVSAVGYLVKPVRTEELTEVIEKASKVNRLQRAVADTSSEQPQRQHISAKTHRGLELIEIDSIRFFSADQKYVTVVHAEGETLIDDTLKELESMLGSRFVRVHRNALVAKKYILALEKSPEGGYQLRLQGTERKPSVSRRHLSSVKALLQSL</sequence>
<evidence type="ECO:0000256" key="2">
    <source>
        <dbReference type="ARBA" id="ARBA00023125"/>
    </source>
</evidence>
<protein>
    <submittedName>
        <fullName evidence="6">Alginate biosynthesis regulator AlgR</fullName>
    </submittedName>
</protein>
<feature type="domain" description="HTH LytTR-type" evidence="5">
    <location>
        <begin position="138"/>
        <end position="242"/>
    </location>
</feature>
<dbReference type="PANTHER" id="PTHR48111:SF3">
    <property type="entry name" value="TRANSCRIPTIONAL REGULATORY PROTEIN BTSR"/>
    <property type="match status" value="1"/>
</dbReference>
<keyword evidence="2" id="KW-0238">DNA-binding</keyword>
<evidence type="ECO:0000259" key="5">
    <source>
        <dbReference type="PROSITE" id="PS50930"/>
    </source>
</evidence>
<reference evidence="7" key="1">
    <citation type="journal article" date="2019" name="Int. J. Syst. Evol. Microbiol.">
        <title>The Global Catalogue of Microorganisms (GCM) 10K type strain sequencing project: providing services to taxonomists for standard genome sequencing and annotation.</title>
        <authorList>
            <consortium name="The Broad Institute Genomics Platform"/>
            <consortium name="The Broad Institute Genome Sequencing Center for Infectious Disease"/>
            <person name="Wu L."/>
            <person name="Ma J."/>
        </authorList>
    </citation>
    <scope>NUCLEOTIDE SEQUENCE [LARGE SCALE GENOMIC DNA]</scope>
    <source>
        <strain evidence="7">JCM 19134</strain>
    </source>
</reference>
<dbReference type="Pfam" id="PF04397">
    <property type="entry name" value="LytTR"/>
    <property type="match status" value="1"/>
</dbReference>
<dbReference type="EMBL" id="BAABLX010000028">
    <property type="protein sequence ID" value="GAA4948730.1"/>
    <property type="molecule type" value="Genomic_DNA"/>
</dbReference>
<dbReference type="InterPro" id="IPR001789">
    <property type="entry name" value="Sig_transdc_resp-reg_receiver"/>
</dbReference>
<keyword evidence="1" id="KW-0902">Two-component regulatory system</keyword>
<dbReference type="InterPro" id="IPR039420">
    <property type="entry name" value="WalR-like"/>
</dbReference>
<dbReference type="RefSeq" id="WP_345424245.1">
    <property type="nucleotide sequence ID" value="NZ_AP031496.1"/>
</dbReference>